<dbReference type="Pfam" id="PF11807">
    <property type="entry name" value="UstYa"/>
    <property type="match status" value="1"/>
</dbReference>
<proteinExistence type="inferred from homology"/>
<evidence type="ECO:0000313" key="4">
    <source>
        <dbReference type="Proteomes" id="UP000800094"/>
    </source>
</evidence>
<dbReference type="OrthoDB" id="3687641at2759"/>
<dbReference type="AlphaFoldDB" id="A0A6A6I518"/>
<dbReference type="EMBL" id="ML987200">
    <property type="protein sequence ID" value="KAF2245416.1"/>
    <property type="molecule type" value="Genomic_DNA"/>
</dbReference>
<sequence>MISTEFAVQDMKSTSETEPFIGESMGGLGASLGQSEKLYERLRTSSKFTKYLLSVVLFLLYTFALIFLSTSLSRQTSNLNNALTDPHFRFKRTLTITAGMSSYAGGPEDKIDDAWHNLMSSISVRVSQEELDRNGNHRESVTLPVGGGNLVWLGVFHQLHCLKMLRKLNYRDHYFPNQTQSDARDLEVHMNHCIEILRQAVMCNPDTSFTTFVWTHSDPKPVLDVRRFERQCVDWNFFMEGVRPRVVSYEEVDELVNPLLKTPTSEK</sequence>
<dbReference type="RefSeq" id="XP_033680420.1">
    <property type="nucleotide sequence ID" value="XM_033836207.1"/>
</dbReference>
<organism evidence="3 4">
    <name type="scientific">Trematosphaeria pertusa</name>
    <dbReference type="NCBI Taxonomy" id="390896"/>
    <lineage>
        <taxon>Eukaryota</taxon>
        <taxon>Fungi</taxon>
        <taxon>Dikarya</taxon>
        <taxon>Ascomycota</taxon>
        <taxon>Pezizomycotina</taxon>
        <taxon>Dothideomycetes</taxon>
        <taxon>Pleosporomycetidae</taxon>
        <taxon>Pleosporales</taxon>
        <taxon>Massarineae</taxon>
        <taxon>Trematosphaeriaceae</taxon>
        <taxon>Trematosphaeria</taxon>
    </lineage>
</organism>
<comment type="similarity">
    <text evidence="1">Belongs to the ustYa family.</text>
</comment>
<keyword evidence="2" id="KW-1133">Transmembrane helix</keyword>
<dbReference type="PANTHER" id="PTHR33365">
    <property type="entry name" value="YALI0B05434P"/>
    <property type="match status" value="1"/>
</dbReference>
<accession>A0A6A6I518</accession>
<evidence type="ECO:0000256" key="2">
    <source>
        <dbReference type="SAM" id="Phobius"/>
    </source>
</evidence>
<evidence type="ECO:0008006" key="5">
    <source>
        <dbReference type="Google" id="ProtNLM"/>
    </source>
</evidence>
<gene>
    <name evidence="3" type="ORF">BU26DRAFT_68381</name>
</gene>
<dbReference type="GO" id="GO:0043386">
    <property type="term" value="P:mycotoxin biosynthetic process"/>
    <property type="evidence" value="ECO:0007669"/>
    <property type="project" value="InterPro"/>
</dbReference>
<evidence type="ECO:0000313" key="3">
    <source>
        <dbReference type="EMBL" id="KAF2245416.1"/>
    </source>
</evidence>
<dbReference type="InterPro" id="IPR021765">
    <property type="entry name" value="UstYa-like"/>
</dbReference>
<reference evidence="3" key="1">
    <citation type="journal article" date="2020" name="Stud. Mycol.">
        <title>101 Dothideomycetes genomes: a test case for predicting lifestyles and emergence of pathogens.</title>
        <authorList>
            <person name="Haridas S."/>
            <person name="Albert R."/>
            <person name="Binder M."/>
            <person name="Bloem J."/>
            <person name="Labutti K."/>
            <person name="Salamov A."/>
            <person name="Andreopoulos B."/>
            <person name="Baker S."/>
            <person name="Barry K."/>
            <person name="Bills G."/>
            <person name="Bluhm B."/>
            <person name="Cannon C."/>
            <person name="Castanera R."/>
            <person name="Culley D."/>
            <person name="Daum C."/>
            <person name="Ezra D."/>
            <person name="Gonzalez J."/>
            <person name="Henrissat B."/>
            <person name="Kuo A."/>
            <person name="Liang C."/>
            <person name="Lipzen A."/>
            <person name="Lutzoni F."/>
            <person name="Magnuson J."/>
            <person name="Mondo S."/>
            <person name="Nolan M."/>
            <person name="Ohm R."/>
            <person name="Pangilinan J."/>
            <person name="Park H.-J."/>
            <person name="Ramirez L."/>
            <person name="Alfaro M."/>
            <person name="Sun H."/>
            <person name="Tritt A."/>
            <person name="Yoshinaga Y."/>
            <person name="Zwiers L.-H."/>
            <person name="Turgeon B."/>
            <person name="Goodwin S."/>
            <person name="Spatafora J."/>
            <person name="Crous P."/>
            <person name="Grigoriev I."/>
        </authorList>
    </citation>
    <scope>NUCLEOTIDE SEQUENCE</scope>
    <source>
        <strain evidence="3">CBS 122368</strain>
    </source>
</reference>
<dbReference type="PANTHER" id="PTHR33365:SF12">
    <property type="entry name" value="TAT PATHWAY SIGNAL SEQUENCE"/>
    <property type="match status" value="1"/>
</dbReference>
<name>A0A6A6I518_9PLEO</name>
<keyword evidence="2" id="KW-0472">Membrane</keyword>
<feature type="transmembrane region" description="Helical" evidence="2">
    <location>
        <begin position="51"/>
        <end position="72"/>
    </location>
</feature>
<dbReference type="Proteomes" id="UP000800094">
    <property type="component" value="Unassembled WGS sequence"/>
</dbReference>
<dbReference type="GeneID" id="54589537"/>
<evidence type="ECO:0000256" key="1">
    <source>
        <dbReference type="ARBA" id="ARBA00035112"/>
    </source>
</evidence>
<keyword evidence="2" id="KW-0812">Transmembrane</keyword>
<protein>
    <recommendedName>
        <fullName evidence="5">Tat pathway signal sequence</fullName>
    </recommendedName>
</protein>
<keyword evidence="4" id="KW-1185">Reference proteome</keyword>